<gene>
    <name evidence="1" type="ORF">G8L20_004542</name>
    <name evidence="3" type="ORF">G8O04_004542</name>
    <name evidence="2" type="ORF">G9B26_004541</name>
</gene>
<comment type="caution">
    <text evidence="2">The sequence shown here is derived from an EMBL/GenBank/DDBJ whole genome shotgun (WGS) entry which is preliminary data.</text>
</comment>
<protein>
    <submittedName>
        <fullName evidence="2">Tail fiber assembly protein</fullName>
    </submittedName>
</protein>
<dbReference type="EMBL" id="DAAVGX010000019">
    <property type="protein sequence ID" value="HAF4632963.1"/>
    <property type="molecule type" value="Genomic_DNA"/>
</dbReference>
<evidence type="ECO:0000313" key="1">
    <source>
        <dbReference type="EMBL" id="HAF4379250.1"/>
    </source>
</evidence>
<evidence type="ECO:0000313" key="3">
    <source>
        <dbReference type="EMBL" id="HAF4766284.1"/>
    </source>
</evidence>
<dbReference type="InterPro" id="IPR003458">
    <property type="entry name" value="Phage_T4_Gp38_tail_assem"/>
</dbReference>
<dbReference type="AlphaFoldDB" id="A0A747R7I1"/>
<name>A0A747R7I1_SALER</name>
<evidence type="ECO:0000313" key="2">
    <source>
        <dbReference type="EMBL" id="HAF4632963.1"/>
    </source>
</evidence>
<reference evidence="2" key="1">
    <citation type="journal article" date="2018" name="Genome Biol.">
        <title>SKESA: strategic k-mer extension for scrupulous assemblies.</title>
        <authorList>
            <person name="Souvorov A."/>
            <person name="Agarwala R."/>
            <person name="Lipman D.J."/>
        </authorList>
    </citation>
    <scope>NUCLEOTIDE SEQUENCE</scope>
    <source>
        <strain evidence="1">MA.EP10/110</strain>
        <strain evidence="2">MA.SE06/52</strain>
        <strain evidence="3">MA.SE08/125</strain>
    </source>
</reference>
<dbReference type="EMBL" id="DAAVER010000018">
    <property type="protein sequence ID" value="HAF4379250.1"/>
    <property type="molecule type" value="Genomic_DNA"/>
</dbReference>
<organism evidence="2">
    <name type="scientific">Salmonella enterica</name>
    <name type="common">Salmonella choleraesuis</name>
    <dbReference type="NCBI Taxonomy" id="28901"/>
    <lineage>
        <taxon>Bacteria</taxon>
        <taxon>Pseudomonadati</taxon>
        <taxon>Pseudomonadota</taxon>
        <taxon>Gammaproteobacteria</taxon>
        <taxon>Enterobacterales</taxon>
        <taxon>Enterobacteriaceae</taxon>
        <taxon>Salmonella</taxon>
    </lineage>
</organism>
<dbReference type="Pfam" id="PF02413">
    <property type="entry name" value="Caudo_TAP"/>
    <property type="match status" value="1"/>
</dbReference>
<dbReference type="EMBL" id="DAAVHJ010000018">
    <property type="protein sequence ID" value="HAF4766284.1"/>
    <property type="molecule type" value="Genomic_DNA"/>
</dbReference>
<accession>A0A747R7I1</accession>
<reference evidence="2" key="2">
    <citation type="submission" date="2020-02" db="EMBL/GenBank/DDBJ databases">
        <authorList>
            <consortium name="NCBI Pathogen Detection Project"/>
        </authorList>
    </citation>
    <scope>NUCLEOTIDE SEQUENCE</scope>
    <source>
        <strain evidence="1">MA.EP10/110</strain>
        <strain evidence="2">MA.SE06/52</strain>
        <strain evidence="3">MA.SE08/125</strain>
    </source>
</reference>
<proteinExistence type="predicted"/>
<sequence>MMHLKNIKAGNAKTLEQYELTKRHGVIWLYAEDGQNWYEAQKAFQADTLKIAYDDRGIIRYIEKDVSSINPEGMSVVELPDTTANRRADILGDWVFQDGKVMKRPRTDEELRQLAEIQKQILLRQAREETQCWQTQLALGIISDSDRQRLINWMLYMQQVDATDTSVLPVTFPEQPE</sequence>